<protein>
    <submittedName>
        <fullName evidence="3">Uncharacterized protein</fullName>
    </submittedName>
</protein>
<feature type="compositionally biased region" description="Basic residues" evidence="1">
    <location>
        <begin position="39"/>
        <end position="48"/>
    </location>
</feature>
<comment type="caution">
    <text evidence="3">The sequence shown here is derived from an EMBL/GenBank/DDBJ whole genome shotgun (WGS) entry which is preliminary data.</text>
</comment>
<keyword evidence="2" id="KW-0472">Membrane</keyword>
<evidence type="ECO:0000256" key="2">
    <source>
        <dbReference type="SAM" id="Phobius"/>
    </source>
</evidence>
<name>A0A9N8E9J9_9STRA</name>
<dbReference type="OrthoDB" id="56993at2759"/>
<feature type="transmembrane region" description="Helical" evidence="2">
    <location>
        <begin position="217"/>
        <end position="242"/>
    </location>
</feature>
<organism evidence="3 4">
    <name type="scientific">Seminavis robusta</name>
    <dbReference type="NCBI Taxonomy" id="568900"/>
    <lineage>
        <taxon>Eukaryota</taxon>
        <taxon>Sar</taxon>
        <taxon>Stramenopiles</taxon>
        <taxon>Ochrophyta</taxon>
        <taxon>Bacillariophyta</taxon>
        <taxon>Bacillariophyceae</taxon>
        <taxon>Bacillariophycidae</taxon>
        <taxon>Naviculales</taxon>
        <taxon>Naviculaceae</taxon>
        <taxon>Seminavis</taxon>
    </lineage>
</organism>
<evidence type="ECO:0000256" key="1">
    <source>
        <dbReference type="SAM" id="MobiDB-lite"/>
    </source>
</evidence>
<evidence type="ECO:0000313" key="3">
    <source>
        <dbReference type="EMBL" id="CAB9516360.1"/>
    </source>
</evidence>
<dbReference type="EMBL" id="CAICTM010000776">
    <property type="protein sequence ID" value="CAB9516360.1"/>
    <property type="molecule type" value="Genomic_DNA"/>
</dbReference>
<sequence>MNTDNSSDNLELMKIVAGQRIPAAAAAAAAVEDSYNSQGRKHHQAGNRHSRENLSALGPLNDTKSTGSHENDGFDLMEIVAQRAADARASMDSEQAQEPGFPKSNNQASHPLRNLTGVMGEQEHDNIQSSSIGMTSLRLVRNVIAEFVQPGAYPVGGVINHLQAQGGASRSDNEDDNLEEEDIQAVAHPIDLQSSEELLPRGTPFIARNRTVWKRKLLCYVSLELNIGMLIVTTFLVVFVVVNRTIGSGESTSQSVPVDGFVRVPVLSAPTQAPTSSIDGLLASLNLPDYTLEALQDLRSPQHKAYEWMLENQLSIQTYPNWRLTQIFALVTFFFSTRGDFWVNHHGWLDWEVHECNWEQKPLDPTTHSPDIQCDDSGHMKEQHFQEQFLQSWVSCQS</sequence>
<gene>
    <name evidence="3" type="ORF">SEMRO_777_G201050.1</name>
</gene>
<evidence type="ECO:0000313" key="4">
    <source>
        <dbReference type="Proteomes" id="UP001153069"/>
    </source>
</evidence>
<keyword evidence="2" id="KW-1133">Transmembrane helix</keyword>
<dbReference type="Proteomes" id="UP001153069">
    <property type="component" value="Unassembled WGS sequence"/>
</dbReference>
<keyword evidence="4" id="KW-1185">Reference proteome</keyword>
<feature type="region of interest" description="Disordered" evidence="1">
    <location>
        <begin position="34"/>
        <end position="72"/>
    </location>
</feature>
<proteinExistence type="predicted"/>
<keyword evidence="2" id="KW-0812">Transmembrane</keyword>
<accession>A0A9N8E9J9</accession>
<reference evidence="3" key="1">
    <citation type="submission" date="2020-06" db="EMBL/GenBank/DDBJ databases">
        <authorList>
            <consortium name="Plant Systems Biology data submission"/>
        </authorList>
    </citation>
    <scope>NUCLEOTIDE SEQUENCE</scope>
    <source>
        <strain evidence="3">D6</strain>
    </source>
</reference>
<dbReference type="AlphaFoldDB" id="A0A9N8E9J9"/>
<feature type="region of interest" description="Disordered" evidence="1">
    <location>
        <begin position="85"/>
        <end position="110"/>
    </location>
</feature>